<dbReference type="EMBL" id="CM023472">
    <property type="protein sequence ID" value="KAH7960418.1"/>
    <property type="molecule type" value="Genomic_DNA"/>
</dbReference>
<dbReference type="Proteomes" id="UP000821865">
    <property type="component" value="Chromosome 3"/>
</dbReference>
<protein>
    <submittedName>
        <fullName evidence="1">Uncharacterized protein</fullName>
    </submittedName>
</protein>
<evidence type="ECO:0000313" key="1">
    <source>
        <dbReference type="EMBL" id="KAH7960418.1"/>
    </source>
</evidence>
<sequence>MPVVLYNVVGSPPCSFIRSLAKEIGIEITLKNIRLKNGDHLAEEFLKLNPFHRVPMMDDNGFVIYESNAIAFYLLRKYAPTCKLYPDCIKTRARIDQVLAAVSGNIHPNVATFFRPRLLQQSKPTTEEMNHFEQNVINGLEHLIGEAKFAVGDEYTIADLCLVGEVLVALENDSVDEKKFPKLTSYYERVKATLPYFEEIYAPNIDVIKRMWSQLNCRWSIQEENKKWNGAESETSSRPRSVNPFHKVPAIDDDGFVVYESNAIAYYLLRKYAPESDLYPTCIKTRTRIDQVLAAASSNIHPQLGAFFRPRYFQGTKPSSEEMKAFEENVLKNLENIVGDSKFAVGDKLTAADLCLIGHVTVGLECPCVDRVKYPKLSAYYERVKSVLPYYEEIFGPFTVQAKHLWEKLK</sequence>
<reference evidence="1" key="1">
    <citation type="submission" date="2020-05" db="EMBL/GenBank/DDBJ databases">
        <title>Large-scale comparative analyses of tick genomes elucidate their genetic diversity and vector capacities.</title>
        <authorList>
            <person name="Jia N."/>
            <person name="Wang J."/>
            <person name="Shi W."/>
            <person name="Du L."/>
            <person name="Sun Y."/>
            <person name="Zhan W."/>
            <person name="Jiang J."/>
            <person name="Wang Q."/>
            <person name="Zhang B."/>
            <person name="Ji P."/>
            <person name="Sakyi L.B."/>
            <person name="Cui X."/>
            <person name="Yuan T."/>
            <person name="Jiang B."/>
            <person name="Yang W."/>
            <person name="Lam T.T.-Y."/>
            <person name="Chang Q."/>
            <person name="Ding S."/>
            <person name="Wang X."/>
            <person name="Zhu J."/>
            <person name="Ruan X."/>
            <person name="Zhao L."/>
            <person name="Wei J."/>
            <person name="Que T."/>
            <person name="Du C."/>
            <person name="Cheng J."/>
            <person name="Dai P."/>
            <person name="Han X."/>
            <person name="Huang E."/>
            <person name="Gao Y."/>
            <person name="Liu J."/>
            <person name="Shao H."/>
            <person name="Ye R."/>
            <person name="Li L."/>
            <person name="Wei W."/>
            <person name="Wang X."/>
            <person name="Wang C."/>
            <person name="Yang T."/>
            <person name="Huo Q."/>
            <person name="Li W."/>
            <person name="Guo W."/>
            <person name="Chen H."/>
            <person name="Zhou L."/>
            <person name="Ni X."/>
            <person name="Tian J."/>
            <person name="Zhou Y."/>
            <person name="Sheng Y."/>
            <person name="Liu T."/>
            <person name="Pan Y."/>
            <person name="Xia L."/>
            <person name="Li J."/>
            <person name="Zhao F."/>
            <person name="Cao W."/>
        </authorList>
    </citation>
    <scope>NUCLEOTIDE SEQUENCE</scope>
    <source>
        <strain evidence="1">Dsil-2018</strain>
    </source>
</reference>
<gene>
    <name evidence="1" type="ORF">HPB49_019301</name>
</gene>
<proteinExistence type="predicted"/>
<keyword evidence="2" id="KW-1185">Reference proteome</keyword>
<evidence type="ECO:0000313" key="2">
    <source>
        <dbReference type="Proteomes" id="UP000821865"/>
    </source>
</evidence>
<accession>A0ACB8D7W7</accession>
<organism evidence="1 2">
    <name type="scientific">Dermacentor silvarum</name>
    <name type="common">Tick</name>
    <dbReference type="NCBI Taxonomy" id="543639"/>
    <lineage>
        <taxon>Eukaryota</taxon>
        <taxon>Metazoa</taxon>
        <taxon>Ecdysozoa</taxon>
        <taxon>Arthropoda</taxon>
        <taxon>Chelicerata</taxon>
        <taxon>Arachnida</taxon>
        <taxon>Acari</taxon>
        <taxon>Parasitiformes</taxon>
        <taxon>Ixodida</taxon>
        <taxon>Ixodoidea</taxon>
        <taxon>Ixodidae</taxon>
        <taxon>Rhipicephalinae</taxon>
        <taxon>Dermacentor</taxon>
    </lineage>
</organism>
<comment type="caution">
    <text evidence="1">The sequence shown here is derived from an EMBL/GenBank/DDBJ whole genome shotgun (WGS) entry which is preliminary data.</text>
</comment>
<name>A0ACB8D7W7_DERSI</name>